<dbReference type="Pfam" id="PF13416">
    <property type="entry name" value="SBP_bac_8"/>
    <property type="match status" value="1"/>
</dbReference>
<keyword evidence="2" id="KW-0813">Transport</keyword>
<dbReference type="EMBL" id="RJVG01000002">
    <property type="protein sequence ID" value="ROR30535.1"/>
    <property type="molecule type" value="Genomic_DNA"/>
</dbReference>
<evidence type="ECO:0000256" key="3">
    <source>
        <dbReference type="SAM" id="SignalP"/>
    </source>
</evidence>
<organism evidence="4 5">
    <name type="scientific">Mobilisporobacter senegalensis</name>
    <dbReference type="NCBI Taxonomy" id="1329262"/>
    <lineage>
        <taxon>Bacteria</taxon>
        <taxon>Bacillati</taxon>
        <taxon>Bacillota</taxon>
        <taxon>Clostridia</taxon>
        <taxon>Lachnospirales</taxon>
        <taxon>Lachnospiraceae</taxon>
        <taxon>Mobilisporobacter</taxon>
    </lineage>
</organism>
<feature type="signal peptide" evidence="3">
    <location>
        <begin position="1"/>
        <end position="19"/>
    </location>
</feature>
<evidence type="ECO:0000313" key="4">
    <source>
        <dbReference type="EMBL" id="ROR30535.1"/>
    </source>
</evidence>
<dbReference type="PROSITE" id="PS51257">
    <property type="entry name" value="PROKAR_LIPOPROTEIN"/>
    <property type="match status" value="1"/>
</dbReference>
<accession>A0A3N1XV91</accession>
<evidence type="ECO:0000256" key="2">
    <source>
        <dbReference type="ARBA" id="ARBA00022448"/>
    </source>
</evidence>
<sequence>MKRKKFLALALVLTLTVSAFTGCGSKSNGSTADKSGTKEDGKVTEENITLTMMYSGVQTENDFETEVLPKLVKEKFPNITLEVTKLPDDQYYTALKTKLASGEAPDIILVQPKNAGSNSVIGLAKAGYLLDLSDMNAIKLAGDSASESFSYDGKVYGIASGATMLGTYYNKDIFAANNLEVPTNWDEFLNVCEVLKNAGIQPIVMGDKDSYVLQFGLYQLAANVVYPKNSSYDDQLGEGETKFTDEGTWDKVLEMYNTLYEKGYIIESSLGLGATQAIQKFVDGEAAMTFDGSFNVNAITAKGAIDFERGYFPLPGNAAGEDVYASVAPGAGPAIYSGTKYPDEVKAILDYWYDGESDLYKAYADSGRVVVTYGYGTDKNNPLFTSFLDLYNEGKAFYWCNQAWPAGVETEMQALFSEMIGGQGTKVTDITNGMQMKFEELYTE</sequence>
<dbReference type="SUPFAM" id="SSF53850">
    <property type="entry name" value="Periplasmic binding protein-like II"/>
    <property type="match status" value="1"/>
</dbReference>
<evidence type="ECO:0000313" key="5">
    <source>
        <dbReference type="Proteomes" id="UP000273083"/>
    </source>
</evidence>
<dbReference type="Gene3D" id="3.40.190.10">
    <property type="entry name" value="Periplasmic binding protein-like II"/>
    <property type="match status" value="2"/>
</dbReference>
<dbReference type="RefSeq" id="WP_123608234.1">
    <property type="nucleotide sequence ID" value="NZ_RJVG01000002.1"/>
</dbReference>
<keyword evidence="3" id="KW-0732">Signal</keyword>
<dbReference type="OrthoDB" id="355435at2"/>
<dbReference type="Proteomes" id="UP000273083">
    <property type="component" value="Unassembled WGS sequence"/>
</dbReference>
<gene>
    <name evidence="4" type="ORF">EDD66_102187</name>
</gene>
<name>A0A3N1XV91_9FIRM</name>
<keyword evidence="5" id="KW-1185">Reference proteome</keyword>
<dbReference type="AlphaFoldDB" id="A0A3N1XV91"/>
<reference evidence="4 5" key="1">
    <citation type="submission" date="2018-11" db="EMBL/GenBank/DDBJ databases">
        <title>Genomic Encyclopedia of Type Strains, Phase IV (KMG-IV): sequencing the most valuable type-strain genomes for metagenomic binning, comparative biology and taxonomic classification.</title>
        <authorList>
            <person name="Goeker M."/>
        </authorList>
    </citation>
    <scope>NUCLEOTIDE SEQUENCE [LARGE SCALE GENOMIC DNA]</scope>
    <source>
        <strain evidence="4 5">DSM 26537</strain>
    </source>
</reference>
<dbReference type="InterPro" id="IPR006059">
    <property type="entry name" value="SBP"/>
</dbReference>
<proteinExistence type="inferred from homology"/>
<dbReference type="InterPro" id="IPR050490">
    <property type="entry name" value="Bact_solute-bd_prot1"/>
</dbReference>
<dbReference type="PANTHER" id="PTHR43649:SF29">
    <property type="entry name" value="OSMOPROTECTIVE COMPOUNDS-BINDING PROTEIN GGTB"/>
    <property type="match status" value="1"/>
</dbReference>
<comment type="caution">
    <text evidence="4">The sequence shown here is derived from an EMBL/GenBank/DDBJ whole genome shotgun (WGS) entry which is preliminary data.</text>
</comment>
<feature type="chain" id="PRO_5038989971" evidence="3">
    <location>
        <begin position="20"/>
        <end position="444"/>
    </location>
</feature>
<evidence type="ECO:0000256" key="1">
    <source>
        <dbReference type="ARBA" id="ARBA00008520"/>
    </source>
</evidence>
<protein>
    <submittedName>
        <fullName evidence="4">Raffinose/stachyose/melibiose transport system substrate-binding protein</fullName>
    </submittedName>
</protein>
<comment type="similarity">
    <text evidence="1">Belongs to the bacterial solute-binding protein 1 family.</text>
</comment>
<dbReference type="PANTHER" id="PTHR43649">
    <property type="entry name" value="ARABINOSE-BINDING PROTEIN-RELATED"/>
    <property type="match status" value="1"/>
</dbReference>